<dbReference type="AlphaFoldDB" id="A0A9P7SSN7"/>
<keyword evidence="1" id="KW-0539">Nucleus</keyword>
<evidence type="ECO:0008006" key="5">
    <source>
        <dbReference type="Google" id="ProtNLM"/>
    </source>
</evidence>
<evidence type="ECO:0000256" key="2">
    <source>
        <dbReference type="SAM" id="Phobius"/>
    </source>
</evidence>
<dbReference type="CDD" id="cd00067">
    <property type="entry name" value="GAL4"/>
    <property type="match status" value="1"/>
</dbReference>
<organism evidence="3 4">
    <name type="scientific">Claviceps arundinis</name>
    <dbReference type="NCBI Taxonomy" id="1623583"/>
    <lineage>
        <taxon>Eukaryota</taxon>
        <taxon>Fungi</taxon>
        <taxon>Dikarya</taxon>
        <taxon>Ascomycota</taxon>
        <taxon>Pezizomycotina</taxon>
        <taxon>Sordariomycetes</taxon>
        <taxon>Hypocreomycetidae</taxon>
        <taxon>Hypocreales</taxon>
        <taxon>Clavicipitaceae</taxon>
        <taxon>Claviceps</taxon>
    </lineage>
</organism>
<name>A0A9P7SSN7_9HYPO</name>
<dbReference type="GO" id="GO:0008270">
    <property type="term" value="F:zinc ion binding"/>
    <property type="evidence" value="ECO:0007669"/>
    <property type="project" value="InterPro"/>
</dbReference>
<dbReference type="OrthoDB" id="3474066at2759"/>
<sequence>MDGTIPPFETNQPYSAQVPLIMDGAIPPREMNQPFSARVPLIMDRAFPQANQPFLAQAPLIMDEAILPHEVNQSHSAQAELIMDRAFHQANQPLIMDEAMPPRETNQPHSAQAELIMDRSFPQENQPFLAQAPLIMDEAMPPRETNQPFSARVPLIMDRAIPQANQPFLAQAPLIMDAAIPPRETNQPYSDQGQLIMDGAIPPRETNQPFSARVPLIMDRAIPQANQPFLAQEPLIMDEAMPPRETNQPFSARVPLIMDRAIPQANQPFLAQAPLIMDEAMPSRETNQPYYDQAELIMDGAIPPHEVNQLYSAQAPLMMDYGMIQPYSSEQHSVTNPSFQQTIPDLGLLNTGPALFEEALTQITPSLAQFAHTGSLQPQRNFVEDSFLCDQNLGSSLFLPDALMNMDPGSNTSAFLVPGGSSHLGQSYLDYDTGVLFDMGANMISSNRGIGVNSMPMPMLAGLPQAGPQQSWTNAVTHFQQPYQQFYPQSSFDFLLPSQRGGKRGPFRDPTLREQTALTRKIGSCIRCRMQRIRCERNPNETGGPCLTCLKVVNTKAGRFPCLRYKITDIKLFKSGQVPGFEWTQRWANNITDPIQKWASTEMKVIHISTTYSKKTIELQVRQFVPLEGDKLERTWVHQGTKKSVTVPPYALMDLDAGKKAYLKHIYASMGDTLQLVAERSRGLVRMTYIQAFRVYRDPAIPEDWKQLLDWTFRLWMSVRLSTTSDFIVGEEKLGMADDILDETHPNPGRIPVPPVLGAQLDLVMIHQIQVRLRHEVLDKLQKMVLKNKPDTWFVTYLVLFLLLHNAALITAHDASYARKHGILSRFARIDRVAAYQLGANILLAHFHYCNKGWYPFSDKCKEQDLRTLADLSDDRVKFVQETRRIAKANAPRWERLRESGASENDYYFVSQLFEEDWHPRRV</sequence>
<accession>A0A9P7SSN7</accession>
<keyword evidence="2" id="KW-0472">Membrane</keyword>
<dbReference type="InterPro" id="IPR052973">
    <property type="entry name" value="Fungal_sec-metab_reg_TF"/>
</dbReference>
<evidence type="ECO:0000256" key="1">
    <source>
        <dbReference type="ARBA" id="ARBA00023242"/>
    </source>
</evidence>
<protein>
    <recommendedName>
        <fullName evidence="5">Zn(2)-C6 fungal-type domain-containing protein</fullName>
    </recommendedName>
</protein>
<evidence type="ECO:0000313" key="3">
    <source>
        <dbReference type="EMBL" id="KAG5974325.1"/>
    </source>
</evidence>
<dbReference type="GO" id="GO:0000981">
    <property type="term" value="F:DNA-binding transcription factor activity, RNA polymerase II-specific"/>
    <property type="evidence" value="ECO:0007669"/>
    <property type="project" value="InterPro"/>
</dbReference>
<dbReference type="Proteomes" id="UP000784919">
    <property type="component" value="Unassembled WGS sequence"/>
</dbReference>
<comment type="caution">
    <text evidence="3">The sequence shown here is derived from an EMBL/GenBank/DDBJ whole genome shotgun (WGS) entry which is preliminary data.</text>
</comment>
<proteinExistence type="predicted"/>
<gene>
    <name evidence="3" type="ORF">E4U56_004837</name>
</gene>
<keyword evidence="2" id="KW-0812">Transmembrane</keyword>
<feature type="transmembrane region" description="Helical" evidence="2">
    <location>
        <begin position="793"/>
        <end position="812"/>
    </location>
</feature>
<evidence type="ECO:0000313" key="4">
    <source>
        <dbReference type="Proteomes" id="UP000784919"/>
    </source>
</evidence>
<dbReference type="PANTHER" id="PTHR35392">
    <property type="entry name" value="ZN(II)2CYS6 TRANSCRIPTION FACTOR (EUROFUNG)-RELATED-RELATED"/>
    <property type="match status" value="1"/>
</dbReference>
<dbReference type="PANTHER" id="PTHR35392:SF3">
    <property type="entry name" value="ZN(2)-C6 FUNGAL-TYPE DOMAIN-CONTAINING PROTEIN"/>
    <property type="match status" value="1"/>
</dbReference>
<dbReference type="EMBL" id="SRPS01000032">
    <property type="protein sequence ID" value="KAG5974325.1"/>
    <property type="molecule type" value="Genomic_DNA"/>
</dbReference>
<reference evidence="3" key="1">
    <citation type="journal article" date="2020" name="bioRxiv">
        <title>Whole genome comparisons of ergot fungi reveals the divergence and evolution of species within the genus Claviceps are the result of varying mechanisms driving genome evolution and host range expansion.</title>
        <authorList>
            <person name="Wyka S.A."/>
            <person name="Mondo S.J."/>
            <person name="Liu M."/>
            <person name="Dettman J."/>
            <person name="Nalam V."/>
            <person name="Broders K.D."/>
        </authorList>
    </citation>
    <scope>NUCLEOTIDE SEQUENCE</scope>
    <source>
        <strain evidence="3">CCC 1102</strain>
    </source>
</reference>
<keyword evidence="2" id="KW-1133">Transmembrane helix</keyword>
<dbReference type="InterPro" id="IPR001138">
    <property type="entry name" value="Zn2Cys6_DnaBD"/>
</dbReference>